<sequence>MDYNLCFSGMILHRVIKSFFSSDLNVSKLLRKKGILFENVKRENCVKDLIVKFMELKGVPINEDDIHIMKNILCRPTGRIMILIDNLKKQNFNFNFDMYEKKEEQNEREHFKDKMKTNNIKNGQVIKENEKNKSDNKDIMNITNNNDDDKTNIIYNKEEYYKLKTLFKDCKIHLCDDYEIEKFVEECERFLRFTDDIKRISKFENLDKIITIINIPSCYGRKELSEIIYTACNVRIELNNIIFRFKKNGIQSDCAYILCNNIKDANIIIHTIQEYPVAKKYHLTEFYGTAFLYASKNNLFISSEKLDYITIFSKYKIFTCGWHKDISIKEFESFLITLKIFPKKIIKINYSKNNILKNNENKPDEHSNDKTLREHICDNNINQLNQTNPNHILINIEEESSSHNDNKSKESNEQNDLNTSSFILFFENMRMTKKVFTKFERLKKKWKMSASNNFYAYPKIPDIHFSDDIEYMDENEYEDSDLDEEIEY</sequence>
<gene>
    <name evidence="1" type="ORF">PFMG_01276</name>
</gene>
<dbReference type="OrthoDB" id="449286at2759"/>
<reference evidence="2" key="1">
    <citation type="submission" date="2015-07" db="EMBL/GenBank/DDBJ databases">
        <title>Annotation of Plasmodium falciparum IGH-CR14.</title>
        <authorList>
            <consortium name="The Broad Institute Genome Sequencing Platform"/>
            <person name="Volkman S.K."/>
            <person name="Neafsey D.E."/>
            <person name="Dash A.P."/>
            <person name="Chitnis C.E."/>
            <person name="Hartl D.L."/>
            <person name="Young S.K."/>
            <person name="Zeng Q."/>
            <person name="Koehrsen M."/>
            <person name="Alvarado L."/>
            <person name="Berlin A."/>
            <person name="Borenstein D."/>
            <person name="Chapman S.B."/>
            <person name="Chen Z."/>
            <person name="Engels R."/>
            <person name="Freedman E."/>
            <person name="Gellesch M."/>
            <person name="Goldberg J."/>
            <person name="Griggs A."/>
            <person name="Gujja S."/>
            <person name="Heilman E.R."/>
            <person name="Heiman D.I."/>
            <person name="Howarth C."/>
            <person name="Jen D."/>
            <person name="Larson L."/>
            <person name="Mehta T."/>
            <person name="Neiman D."/>
            <person name="Park D."/>
            <person name="Pearson M."/>
            <person name="Roberts A."/>
            <person name="Saif S."/>
            <person name="Shea T."/>
            <person name="Shenoy N."/>
            <person name="Sisk P."/>
            <person name="Stolte C."/>
            <person name="Sykes S."/>
            <person name="Walk T."/>
            <person name="White J."/>
            <person name="Yandava C."/>
            <person name="Haas B."/>
            <person name="Henn M.R."/>
            <person name="Nusbaum C."/>
            <person name="Birren B."/>
        </authorList>
    </citation>
    <scope>NUCLEOTIDE SEQUENCE [LARGE SCALE GENOMIC DNA]</scope>
    <source>
        <strain evidence="2">IGH-CR14</strain>
    </source>
</reference>
<evidence type="ECO:0000313" key="2">
    <source>
        <dbReference type="Proteomes" id="UP000054562"/>
    </source>
</evidence>
<proteinExistence type="predicted"/>
<reference evidence="2" key="2">
    <citation type="submission" date="2015-07" db="EMBL/GenBank/DDBJ databases">
        <title>The genome sequence of Plasmodium falciparum IGH-CR14.</title>
        <authorList>
            <consortium name="The Broad Institute Genome Sequencing Platform"/>
            <person name="Volkman S.K."/>
            <person name="Neafsey D.E."/>
            <person name="Dash A.P."/>
            <person name="Chitnis C.E."/>
            <person name="Hartl D.L."/>
            <person name="Young S.K."/>
            <person name="Kodira C.D."/>
            <person name="Zeng Q."/>
            <person name="Koehrsen M."/>
            <person name="Godfrey P."/>
            <person name="Alvarado L."/>
            <person name="Berlin A."/>
            <person name="Borenstein D."/>
            <person name="Chen Z."/>
            <person name="Engels R."/>
            <person name="Freedman E."/>
            <person name="Gellesch M."/>
            <person name="Goldberg J."/>
            <person name="Griggs A."/>
            <person name="Gujja S."/>
            <person name="Heiman D."/>
            <person name="Hepburn T."/>
            <person name="Howarth C."/>
            <person name="Jen D."/>
            <person name="Larson L."/>
            <person name="Lewis B."/>
            <person name="Mehta T."/>
            <person name="Park D."/>
            <person name="Pearson M."/>
            <person name="Roberts A."/>
            <person name="Saif S."/>
            <person name="Shea T."/>
            <person name="Shenoy N."/>
            <person name="Sisk P."/>
            <person name="Stolte C."/>
            <person name="Sykes S."/>
            <person name="Walk T."/>
            <person name="White J."/>
            <person name="Yandava C."/>
            <person name="Wirth D.F."/>
            <person name="Nusbaum C."/>
            <person name="Birren B."/>
        </authorList>
    </citation>
    <scope>NUCLEOTIDE SEQUENCE [LARGE SCALE GENOMIC DNA]</scope>
    <source>
        <strain evidence="2">IGH-CR14</strain>
    </source>
</reference>
<dbReference type="EMBL" id="GG665030">
    <property type="protein sequence ID" value="KNG75145.1"/>
    <property type="molecule type" value="Genomic_DNA"/>
</dbReference>
<accession>A0A0L1I7E5</accession>
<name>A0A0L1I7E5_PLAFA</name>
<protein>
    <submittedName>
        <fullName evidence="1">Uncharacterized protein</fullName>
    </submittedName>
</protein>
<dbReference type="AlphaFoldDB" id="A0A0L1I7E5"/>
<organism evidence="1 2">
    <name type="scientific">Plasmodium falciparum IGH-CR14</name>
    <dbReference type="NCBI Taxonomy" id="580059"/>
    <lineage>
        <taxon>Eukaryota</taxon>
        <taxon>Sar</taxon>
        <taxon>Alveolata</taxon>
        <taxon>Apicomplexa</taxon>
        <taxon>Aconoidasida</taxon>
        <taxon>Haemosporida</taxon>
        <taxon>Plasmodiidae</taxon>
        <taxon>Plasmodium</taxon>
        <taxon>Plasmodium (Laverania)</taxon>
    </lineage>
</organism>
<dbReference type="Proteomes" id="UP000054562">
    <property type="component" value="Unassembled WGS sequence"/>
</dbReference>
<evidence type="ECO:0000313" key="1">
    <source>
        <dbReference type="EMBL" id="KNG75145.1"/>
    </source>
</evidence>